<evidence type="ECO:0000313" key="2">
    <source>
        <dbReference type="Proteomes" id="UP000403266"/>
    </source>
</evidence>
<protein>
    <submittedName>
        <fullName evidence="1">Uncharacterized protein</fullName>
    </submittedName>
</protein>
<organism evidence="1 2">
    <name type="scientific">Microvirga tunisiensis</name>
    <dbReference type="NCBI Taxonomy" id="2108360"/>
    <lineage>
        <taxon>Bacteria</taxon>
        <taxon>Pseudomonadati</taxon>
        <taxon>Pseudomonadota</taxon>
        <taxon>Alphaproteobacteria</taxon>
        <taxon>Hyphomicrobiales</taxon>
        <taxon>Methylobacteriaceae</taxon>
        <taxon>Microvirga</taxon>
    </lineage>
</organism>
<name>A0A5N7MFJ7_9HYPH</name>
<reference evidence="1 2" key="1">
    <citation type="journal article" date="2019" name="Syst. Appl. Microbiol.">
        <title>Microvirga tunisiensis sp. nov., a root nodule symbiotic bacterium isolated from Lupinus micranthus and L. luteus grown in Northern Tunisia.</title>
        <authorList>
            <person name="Msaddak A."/>
            <person name="Rejili M."/>
            <person name="Duran D."/>
            <person name="Mars M."/>
            <person name="Palacios J.M."/>
            <person name="Ruiz-Argueso T."/>
            <person name="Rey L."/>
            <person name="Imperial J."/>
        </authorList>
    </citation>
    <scope>NUCLEOTIDE SEQUENCE [LARGE SCALE GENOMIC DNA]</scope>
    <source>
        <strain evidence="1 2">Lmie10</strain>
    </source>
</reference>
<accession>A0A5N7MFJ7</accession>
<evidence type="ECO:0000313" key="1">
    <source>
        <dbReference type="EMBL" id="MPR25781.1"/>
    </source>
</evidence>
<keyword evidence="2" id="KW-1185">Reference proteome</keyword>
<dbReference type="AlphaFoldDB" id="A0A5N7MFJ7"/>
<sequence>MRQISMVMVGLLSRTVNEDVLLKERQTVNGWHSGMGQGEEKLPCMEQRCCDIPLISKKVLLPRTVGHGFSFSEGAA</sequence>
<dbReference type="Proteomes" id="UP000403266">
    <property type="component" value="Unassembled WGS sequence"/>
</dbReference>
<comment type="caution">
    <text evidence="1">The sequence shown here is derived from an EMBL/GenBank/DDBJ whole genome shotgun (WGS) entry which is preliminary data.</text>
</comment>
<gene>
    <name evidence="1" type="ORF">FS320_11220</name>
</gene>
<proteinExistence type="predicted"/>
<dbReference type="RefSeq" id="WP_152711540.1">
    <property type="nucleotide sequence ID" value="NZ_VOSJ01000029.1"/>
</dbReference>
<dbReference type="EMBL" id="VOSK01000031">
    <property type="protein sequence ID" value="MPR25781.1"/>
    <property type="molecule type" value="Genomic_DNA"/>
</dbReference>